<dbReference type="InterPro" id="IPR021410">
    <property type="entry name" value="FAF"/>
</dbReference>
<feature type="region of interest" description="Disordered" evidence="2">
    <location>
        <begin position="75"/>
        <end position="96"/>
    </location>
</feature>
<comment type="caution">
    <text evidence="4">The sequence shown here is derived from an EMBL/GenBank/DDBJ whole genome shotgun (WGS) entry which is preliminary data.</text>
</comment>
<evidence type="ECO:0000259" key="3">
    <source>
        <dbReference type="Pfam" id="PF11250"/>
    </source>
</evidence>
<dbReference type="PANTHER" id="PTHR33155:SF17">
    <property type="entry name" value="F2E2.18-RELATED"/>
    <property type="match status" value="1"/>
</dbReference>
<gene>
    <name evidence="4" type="ORF">K2173_027424</name>
</gene>
<comment type="similarity">
    <text evidence="1">Belongs to the fantastic four family.</text>
</comment>
<evidence type="ECO:0000256" key="2">
    <source>
        <dbReference type="SAM" id="MobiDB-lite"/>
    </source>
</evidence>
<feature type="domain" description="FAF" evidence="3">
    <location>
        <begin position="92"/>
        <end position="150"/>
    </location>
</feature>
<name>A0AAV8TZ75_9ROSI</name>
<dbReference type="Pfam" id="PF11250">
    <property type="entry name" value="FAF"/>
    <property type="match status" value="1"/>
</dbReference>
<organism evidence="4 5">
    <name type="scientific">Erythroxylum novogranatense</name>
    <dbReference type="NCBI Taxonomy" id="1862640"/>
    <lineage>
        <taxon>Eukaryota</taxon>
        <taxon>Viridiplantae</taxon>
        <taxon>Streptophyta</taxon>
        <taxon>Embryophyta</taxon>
        <taxon>Tracheophyta</taxon>
        <taxon>Spermatophyta</taxon>
        <taxon>Magnoliopsida</taxon>
        <taxon>eudicotyledons</taxon>
        <taxon>Gunneridae</taxon>
        <taxon>Pentapetalae</taxon>
        <taxon>rosids</taxon>
        <taxon>fabids</taxon>
        <taxon>Malpighiales</taxon>
        <taxon>Erythroxylaceae</taxon>
        <taxon>Erythroxylum</taxon>
    </lineage>
</organism>
<dbReference type="InterPro" id="IPR046431">
    <property type="entry name" value="FAF_dom"/>
</dbReference>
<protein>
    <recommendedName>
        <fullName evidence="3">FAF domain-containing protein</fullName>
    </recommendedName>
</protein>
<dbReference type="EMBL" id="JAIWQS010000002">
    <property type="protein sequence ID" value="KAJ8772247.1"/>
    <property type="molecule type" value="Genomic_DNA"/>
</dbReference>
<sequence>MIKQIDSPDHQNKSLDKVRSLNIMGSGILASSRMSSSPPSSSLTGDYIGVESCLDLKASNEEVFTQENSSYRSCVQRSSKRIQRSSSRNRGEFPPPIPLLARTENLPCRMPWVLRRYYTSDGRLILREEKVRHHEYFRAHRSNGRLTLHLVPLDNVHVFNHVSNGRKEAESYEQISHVEENEVGLEKVDREDVVVTDQNCLDVDSDHLTATDKTSGDDDKVQSVDVTVTDEHEVVHEDQKIYPLDVENGGIGGNGSFGAASGKCLNFVDSVMTSPTCIFGVPVAALRPVHS</sequence>
<accession>A0AAV8TZ75</accession>
<evidence type="ECO:0000313" key="4">
    <source>
        <dbReference type="EMBL" id="KAJ8772247.1"/>
    </source>
</evidence>
<evidence type="ECO:0000313" key="5">
    <source>
        <dbReference type="Proteomes" id="UP001159364"/>
    </source>
</evidence>
<dbReference type="Proteomes" id="UP001159364">
    <property type="component" value="Linkage Group LG02"/>
</dbReference>
<reference evidence="4 5" key="1">
    <citation type="submission" date="2021-09" db="EMBL/GenBank/DDBJ databases">
        <title>Genomic insights and catalytic innovation underlie evolution of tropane alkaloids biosynthesis.</title>
        <authorList>
            <person name="Wang Y.-J."/>
            <person name="Tian T."/>
            <person name="Huang J.-P."/>
            <person name="Huang S.-X."/>
        </authorList>
    </citation>
    <scope>NUCLEOTIDE SEQUENCE [LARGE SCALE GENOMIC DNA]</scope>
    <source>
        <strain evidence="4">KIB-2018</strain>
        <tissue evidence="4">Leaf</tissue>
    </source>
</reference>
<proteinExistence type="inferred from homology"/>
<evidence type="ECO:0000256" key="1">
    <source>
        <dbReference type="ARBA" id="ARBA00008690"/>
    </source>
</evidence>
<dbReference type="PANTHER" id="PTHR33155">
    <property type="entry name" value="FANTASTIC FOUR-LIKE PROTEIN (DUF3049)"/>
    <property type="match status" value="1"/>
</dbReference>
<dbReference type="AlphaFoldDB" id="A0AAV8TZ75"/>
<keyword evidence="5" id="KW-1185">Reference proteome</keyword>